<organism evidence="2 3">
    <name type="scientific">Brachionus plicatilis</name>
    <name type="common">Marine rotifer</name>
    <name type="synonym">Brachionus muelleri</name>
    <dbReference type="NCBI Taxonomy" id="10195"/>
    <lineage>
        <taxon>Eukaryota</taxon>
        <taxon>Metazoa</taxon>
        <taxon>Spiralia</taxon>
        <taxon>Gnathifera</taxon>
        <taxon>Rotifera</taxon>
        <taxon>Eurotatoria</taxon>
        <taxon>Monogononta</taxon>
        <taxon>Pseudotrocha</taxon>
        <taxon>Ploima</taxon>
        <taxon>Brachionidae</taxon>
        <taxon>Brachionus</taxon>
    </lineage>
</organism>
<dbReference type="Pfam" id="PF05699">
    <property type="entry name" value="Dimer_Tnp_hAT"/>
    <property type="match status" value="1"/>
</dbReference>
<gene>
    <name evidence="2" type="ORF">BpHYR1_036366</name>
</gene>
<keyword evidence="3" id="KW-1185">Reference proteome</keyword>
<comment type="caution">
    <text evidence="2">The sequence shown here is derived from an EMBL/GenBank/DDBJ whole genome shotgun (WGS) entry which is preliminary data.</text>
</comment>
<dbReference type="Proteomes" id="UP000276133">
    <property type="component" value="Unassembled WGS sequence"/>
</dbReference>
<dbReference type="SUPFAM" id="SSF53098">
    <property type="entry name" value="Ribonuclease H-like"/>
    <property type="match status" value="1"/>
</dbReference>
<evidence type="ECO:0000313" key="2">
    <source>
        <dbReference type="EMBL" id="RMZ94369.1"/>
    </source>
</evidence>
<evidence type="ECO:0000259" key="1">
    <source>
        <dbReference type="Pfam" id="PF05699"/>
    </source>
</evidence>
<dbReference type="AlphaFoldDB" id="A0A3M7P608"/>
<feature type="domain" description="HAT C-terminal dimerisation" evidence="1">
    <location>
        <begin position="106"/>
        <end position="154"/>
    </location>
</feature>
<sequence length="171" mass="19962">MKPFINELRTQIKTRFAGILVLSNKKTDEYSWFISSLLDLLFKNEWTLAEKTIPCSSNRLTKNLRPLTLASTDSDVSLMLRKVNDDKAKFKNELKQYKNIFYNEDDSLSNFWLINKSKFRALAILERKYLSIPASSEPVERLFSKSAKFVKVSRDKRSNFVPYGSKFTQLN</sequence>
<evidence type="ECO:0000313" key="3">
    <source>
        <dbReference type="Proteomes" id="UP000276133"/>
    </source>
</evidence>
<dbReference type="OrthoDB" id="6619668at2759"/>
<dbReference type="InterPro" id="IPR012337">
    <property type="entry name" value="RNaseH-like_sf"/>
</dbReference>
<reference evidence="2 3" key="1">
    <citation type="journal article" date="2018" name="Sci. Rep.">
        <title>Genomic signatures of local adaptation to the degree of environmental predictability in rotifers.</title>
        <authorList>
            <person name="Franch-Gras L."/>
            <person name="Hahn C."/>
            <person name="Garcia-Roger E.M."/>
            <person name="Carmona M.J."/>
            <person name="Serra M."/>
            <person name="Gomez A."/>
        </authorList>
    </citation>
    <scope>NUCLEOTIDE SEQUENCE [LARGE SCALE GENOMIC DNA]</scope>
    <source>
        <strain evidence="2">HYR1</strain>
    </source>
</reference>
<accession>A0A3M7P608</accession>
<dbReference type="GO" id="GO:0046983">
    <property type="term" value="F:protein dimerization activity"/>
    <property type="evidence" value="ECO:0007669"/>
    <property type="project" value="InterPro"/>
</dbReference>
<name>A0A3M7P608_BRAPC</name>
<dbReference type="EMBL" id="REGN01013100">
    <property type="protein sequence ID" value="RMZ94369.1"/>
    <property type="molecule type" value="Genomic_DNA"/>
</dbReference>
<dbReference type="InterPro" id="IPR008906">
    <property type="entry name" value="HATC_C_dom"/>
</dbReference>
<proteinExistence type="predicted"/>
<protein>
    <submittedName>
        <fullName evidence="2">Zinc finger BED domain-containing DAYSLEEPER-like</fullName>
    </submittedName>
</protein>